<proteinExistence type="inferred from homology"/>
<comment type="similarity">
    <text evidence="1 6">Belongs to the protein prenyltransferase subunit alpha family.</text>
</comment>
<organism evidence="7 8">
    <name type="scientific">Trypanosoma brucei equiperdum</name>
    <dbReference type="NCBI Taxonomy" id="630700"/>
    <lineage>
        <taxon>Eukaryota</taxon>
        <taxon>Discoba</taxon>
        <taxon>Euglenozoa</taxon>
        <taxon>Kinetoplastea</taxon>
        <taxon>Metakinetoplastina</taxon>
        <taxon>Trypanosomatida</taxon>
        <taxon>Trypanosomatidae</taxon>
        <taxon>Trypanosoma</taxon>
    </lineage>
</organism>
<evidence type="ECO:0000256" key="5">
    <source>
        <dbReference type="ARBA" id="ARBA00047658"/>
    </source>
</evidence>
<dbReference type="EMBL" id="QSBY01000010">
    <property type="protein sequence ID" value="RHW69496.1"/>
    <property type="molecule type" value="Genomic_DNA"/>
</dbReference>
<dbReference type="PANTHER" id="PTHR11129">
    <property type="entry name" value="PROTEIN FARNESYLTRANSFERASE ALPHA SUBUNIT/RAB GERANYLGERANYL TRANSFERASE ALPHA SUBUNIT"/>
    <property type="match status" value="1"/>
</dbReference>
<dbReference type="AlphaFoldDB" id="A0A3L6L028"/>
<evidence type="ECO:0000313" key="8">
    <source>
        <dbReference type="Proteomes" id="UP000266743"/>
    </source>
</evidence>
<comment type="function">
    <text evidence="6">Catalyzes the transfer of a geranyl-geranyl moiety from geranyl-geranyl pyrophosphate to cysteines occuring in specific C-terminal amino acid sequences.</text>
</comment>
<dbReference type="GO" id="GO:0097354">
    <property type="term" value="P:prenylation"/>
    <property type="evidence" value="ECO:0007669"/>
    <property type="project" value="UniProtKB-UniRule"/>
</dbReference>
<keyword evidence="4" id="KW-0677">Repeat</keyword>
<evidence type="ECO:0000256" key="4">
    <source>
        <dbReference type="ARBA" id="ARBA00022737"/>
    </source>
</evidence>
<gene>
    <name evidence="7" type="ORF">DPX39_100122900</name>
</gene>
<dbReference type="EC" id="2.5.1.60" evidence="6"/>
<dbReference type="InterPro" id="IPR002088">
    <property type="entry name" value="Prenyl_trans_a"/>
</dbReference>
<dbReference type="GO" id="GO:0004663">
    <property type="term" value="F:Rab geranylgeranyltransferase activity"/>
    <property type="evidence" value="ECO:0007669"/>
    <property type="project" value="UniProtKB-UniRule"/>
</dbReference>
<comment type="catalytic activity">
    <reaction evidence="5 6">
        <text>geranylgeranyl diphosphate + L-cysteinyl-[protein] = S-geranylgeranyl-L-cysteinyl-[protein] + diphosphate</text>
        <dbReference type="Rhea" id="RHEA:21240"/>
        <dbReference type="Rhea" id="RHEA-COMP:10131"/>
        <dbReference type="Rhea" id="RHEA-COMP:11537"/>
        <dbReference type="ChEBI" id="CHEBI:29950"/>
        <dbReference type="ChEBI" id="CHEBI:33019"/>
        <dbReference type="ChEBI" id="CHEBI:57533"/>
        <dbReference type="ChEBI" id="CHEBI:86021"/>
        <dbReference type="EC" id="2.5.1.60"/>
    </reaction>
</comment>
<dbReference type="SUPFAM" id="SSF48439">
    <property type="entry name" value="Protein prenylyltransferase"/>
    <property type="match status" value="1"/>
</dbReference>
<comment type="caution">
    <text evidence="7">The sequence shown here is derived from an EMBL/GenBank/DDBJ whole genome shotgun (WGS) entry which is preliminary data.</text>
</comment>
<dbReference type="PANTHER" id="PTHR11129:SF2">
    <property type="entry name" value="GERANYLGERANYL TRANSFERASE TYPE-2 SUBUNIT ALPHA"/>
    <property type="match status" value="1"/>
</dbReference>
<name>A0A3L6L028_9TRYP</name>
<keyword evidence="3 6" id="KW-0808">Transferase</keyword>
<protein>
    <recommendedName>
        <fullName evidence="6">Geranylgeranyl transferase type-2 subunit alpha</fullName>
        <ecNumber evidence="6">2.5.1.60</ecNumber>
    </recommendedName>
    <alternativeName>
        <fullName evidence="6">Geranylgeranyl transferase type II subunit alpha</fullName>
    </alternativeName>
</protein>
<dbReference type="Gene3D" id="1.25.40.120">
    <property type="entry name" value="Protein prenylyltransferase"/>
    <property type="match status" value="1"/>
</dbReference>
<dbReference type="PROSITE" id="PS51147">
    <property type="entry name" value="PFTA"/>
    <property type="match status" value="1"/>
</dbReference>
<evidence type="ECO:0000256" key="2">
    <source>
        <dbReference type="ARBA" id="ARBA00022602"/>
    </source>
</evidence>
<sequence>MHDQRKVRPHNIGEKAREQQLEKIRQFTTLYDSLLERRSRRVYEESILPQLAELLTKNAEAYTMFNYRREVLLDLWRKMPEAAACETVAAPEAVKGEEKRQQSVVKTQLDWLSEELKLSSSIIQSDYKVYAAFVHRRWVFMQLRRLAESALGNVGKRSKPAAPAGCQLGECAAAGEFDLPEEVIFWAKALLKEKRQGDALLAMDERNFHAWEFRRWVMYQLGQMEDLFVQSSIQFGPAVVGIKEREFASYMNGSAKSDRPRDLFFTPTEVKELNFTSAAVRRNFSNYSAWHQRGFIMQGALRRLQQRQWREEEADNNLRDGMLSQAWGQLEEDLTLLTTAIYCDPLDQSAWYYAKFLIHASKQLTALPFASTAVPIDITAKLDEVCLDLVGEERRLGEDMETYWPYLHLATSLLTSIKKSNDGNSSDVISDRQSALKLAREVWAALQPQGRHVNGDDDCIKCLQELCAHLTTADPLRAGMYKYFLSEVTTA</sequence>
<dbReference type="Pfam" id="PF01239">
    <property type="entry name" value="PPTA"/>
    <property type="match status" value="4"/>
</dbReference>
<reference evidence="7 8" key="1">
    <citation type="submission" date="2018-09" db="EMBL/GenBank/DDBJ databases">
        <title>whole genome sequence of T. equiperdum IVM-t1 strain.</title>
        <authorList>
            <person name="Suganuma K."/>
        </authorList>
    </citation>
    <scope>NUCLEOTIDE SEQUENCE [LARGE SCALE GENOMIC DNA]</scope>
    <source>
        <strain evidence="7 8">IVM-t1</strain>
    </source>
</reference>
<accession>A0A3L6L028</accession>
<evidence type="ECO:0000256" key="6">
    <source>
        <dbReference type="RuleBase" id="RU367120"/>
    </source>
</evidence>
<dbReference type="GO" id="GO:0005968">
    <property type="term" value="C:Rab-protein geranylgeranyltransferase complex"/>
    <property type="evidence" value="ECO:0007669"/>
    <property type="project" value="TreeGrafter"/>
</dbReference>
<evidence type="ECO:0000313" key="7">
    <source>
        <dbReference type="EMBL" id="RHW69496.1"/>
    </source>
</evidence>
<dbReference type="Proteomes" id="UP000266743">
    <property type="component" value="Chromosome 10"/>
</dbReference>
<evidence type="ECO:0000256" key="3">
    <source>
        <dbReference type="ARBA" id="ARBA00022679"/>
    </source>
</evidence>
<evidence type="ECO:0000256" key="1">
    <source>
        <dbReference type="ARBA" id="ARBA00006734"/>
    </source>
</evidence>
<keyword evidence="2 6" id="KW-0637">Prenyltransferase</keyword>